<accession>A0A521B5N7</accession>
<reference evidence="3 4" key="1">
    <citation type="submission" date="2017-05" db="EMBL/GenBank/DDBJ databases">
        <authorList>
            <person name="Varghese N."/>
            <person name="Submissions S."/>
        </authorList>
    </citation>
    <scope>NUCLEOTIDE SEQUENCE [LARGE SCALE GENOMIC DNA]</scope>
    <source>
        <strain evidence="3 4">DSM 19382</strain>
    </source>
</reference>
<dbReference type="EMBL" id="FXTA01000001">
    <property type="protein sequence ID" value="SMO42399.1"/>
    <property type="molecule type" value="Genomic_DNA"/>
</dbReference>
<evidence type="ECO:0000313" key="2">
    <source>
        <dbReference type="EMBL" id="MRX70288.1"/>
    </source>
</evidence>
<organism evidence="3 4">
    <name type="scientific">Flavobacterium resistens</name>
    <dbReference type="NCBI Taxonomy" id="443612"/>
    <lineage>
        <taxon>Bacteria</taxon>
        <taxon>Pseudomonadati</taxon>
        <taxon>Bacteroidota</taxon>
        <taxon>Flavobacteriia</taxon>
        <taxon>Flavobacteriales</taxon>
        <taxon>Flavobacteriaceae</taxon>
        <taxon>Flavobacterium</taxon>
    </lineage>
</organism>
<evidence type="ECO:0000313" key="5">
    <source>
        <dbReference type="Proteomes" id="UP000468990"/>
    </source>
</evidence>
<sequence length="142" mass="16373">MVILDFIINFIANAMTIVTAGLAIYIFITNKDKIKTAFNFILNYSNQITLSDLKYKIEKINDFRTTIPEQKEEVINLLHDIEGHILGNKFLKDKLPDQLKKINNFTRNPAKLEEPQKRSLVSELKECVRNLDVSNFGDTISQ</sequence>
<dbReference type="Proteomes" id="UP000317289">
    <property type="component" value="Unassembled WGS sequence"/>
</dbReference>
<gene>
    <name evidence="2" type="ORF">GJU42_20120</name>
    <name evidence="3" type="ORF">SAMN06265349_101710</name>
</gene>
<dbReference type="RefSeq" id="WP_142449371.1">
    <property type="nucleotide sequence ID" value="NZ_FXTA01000001.1"/>
</dbReference>
<name>A0A521B5N7_9FLAO</name>
<dbReference type="Proteomes" id="UP000468990">
    <property type="component" value="Unassembled WGS sequence"/>
</dbReference>
<dbReference type="OrthoDB" id="1494258at2"/>
<keyword evidence="5" id="KW-1185">Reference proteome</keyword>
<keyword evidence="1" id="KW-0472">Membrane</keyword>
<feature type="transmembrane region" description="Helical" evidence="1">
    <location>
        <begin position="6"/>
        <end position="28"/>
    </location>
</feature>
<keyword evidence="1" id="KW-1133">Transmembrane helix</keyword>
<dbReference type="AlphaFoldDB" id="A0A521B5N7"/>
<dbReference type="EMBL" id="WKKG01000012">
    <property type="protein sequence ID" value="MRX70288.1"/>
    <property type="molecule type" value="Genomic_DNA"/>
</dbReference>
<evidence type="ECO:0000256" key="1">
    <source>
        <dbReference type="SAM" id="Phobius"/>
    </source>
</evidence>
<keyword evidence="1" id="KW-0812">Transmembrane</keyword>
<proteinExistence type="predicted"/>
<reference evidence="2 5" key="2">
    <citation type="submission" date="2019-11" db="EMBL/GenBank/DDBJ databases">
        <title>Flavobacterium resistens genome.</title>
        <authorList>
            <person name="Wilson V.M."/>
            <person name="Newman J.D."/>
        </authorList>
    </citation>
    <scope>NUCLEOTIDE SEQUENCE [LARGE SCALE GENOMIC DNA]</scope>
    <source>
        <strain evidence="2 5">DSM 19382</strain>
    </source>
</reference>
<protein>
    <submittedName>
        <fullName evidence="3">Uncharacterized protein</fullName>
    </submittedName>
</protein>
<evidence type="ECO:0000313" key="3">
    <source>
        <dbReference type="EMBL" id="SMO42399.1"/>
    </source>
</evidence>
<evidence type="ECO:0000313" key="4">
    <source>
        <dbReference type="Proteomes" id="UP000317289"/>
    </source>
</evidence>